<evidence type="ECO:0000313" key="3">
    <source>
        <dbReference type="Proteomes" id="UP001236507"/>
    </source>
</evidence>
<evidence type="ECO:0000313" key="2">
    <source>
        <dbReference type="EMBL" id="MDI9860694.1"/>
    </source>
</evidence>
<dbReference type="Pfam" id="PF14014">
    <property type="entry name" value="DUF4230"/>
    <property type="match status" value="1"/>
</dbReference>
<reference evidence="2 3" key="1">
    <citation type="submission" date="2023-05" db="EMBL/GenBank/DDBJ databases">
        <title>Novel species of genus Flectobacillus isolated from stream in China.</title>
        <authorList>
            <person name="Lu H."/>
        </authorList>
    </citation>
    <scope>NUCLEOTIDE SEQUENCE [LARGE SCALE GENOMIC DNA]</scope>
    <source>
        <strain evidence="2 3">KCTC 42575</strain>
    </source>
</reference>
<dbReference type="RefSeq" id="WP_283345316.1">
    <property type="nucleotide sequence ID" value="NZ_JASHIF010000012.1"/>
</dbReference>
<organism evidence="2 3">
    <name type="scientific">Flectobacillus roseus</name>
    <dbReference type="NCBI Taxonomy" id="502259"/>
    <lineage>
        <taxon>Bacteria</taxon>
        <taxon>Pseudomonadati</taxon>
        <taxon>Bacteroidota</taxon>
        <taxon>Cytophagia</taxon>
        <taxon>Cytophagales</taxon>
        <taxon>Flectobacillaceae</taxon>
        <taxon>Flectobacillus</taxon>
    </lineage>
</organism>
<name>A0ABT6YB61_9BACT</name>
<sequence length="217" mass="24805">MSNTLFTFTDTQLIFKAMLKTIIRLLLLFLLIAGGIWLWEQYKFLKNDNAEAPEVSHNILLQEITSMGKIELVKYNFRDVVESKIKKNFLPDAKVLLIVTGEATGCIDLTKIKVADLQELKDTVVVHLPEPEICNYKIDHSKSKVYDTQYAFMDEAKLVDEAFQKAEAQVQQSAQSMGILEQTKESAEQMLKPFIEKVSGKKVVLKYAMKDSPRRLK</sequence>
<accession>A0ABT6YB61</accession>
<gene>
    <name evidence="2" type="ORF">QM524_15870</name>
</gene>
<feature type="transmembrane region" description="Helical" evidence="1">
    <location>
        <begin position="21"/>
        <end position="39"/>
    </location>
</feature>
<evidence type="ECO:0000256" key="1">
    <source>
        <dbReference type="SAM" id="Phobius"/>
    </source>
</evidence>
<dbReference type="EMBL" id="JASHIF010000012">
    <property type="protein sequence ID" value="MDI9860694.1"/>
    <property type="molecule type" value="Genomic_DNA"/>
</dbReference>
<keyword evidence="1" id="KW-0472">Membrane</keyword>
<proteinExistence type="predicted"/>
<dbReference type="Proteomes" id="UP001236507">
    <property type="component" value="Unassembled WGS sequence"/>
</dbReference>
<comment type="caution">
    <text evidence="2">The sequence shown here is derived from an EMBL/GenBank/DDBJ whole genome shotgun (WGS) entry which is preliminary data.</text>
</comment>
<keyword evidence="3" id="KW-1185">Reference proteome</keyword>
<keyword evidence="1" id="KW-0812">Transmembrane</keyword>
<keyword evidence="1" id="KW-1133">Transmembrane helix</keyword>
<protein>
    <submittedName>
        <fullName evidence="2">DUF4230 domain-containing protein</fullName>
    </submittedName>
</protein>
<dbReference type="InterPro" id="IPR025324">
    <property type="entry name" value="DUF4230"/>
</dbReference>